<evidence type="ECO:0000259" key="5">
    <source>
        <dbReference type="PROSITE" id="PS50600"/>
    </source>
</evidence>
<evidence type="ECO:0000256" key="2">
    <source>
        <dbReference type="ARBA" id="ARBA00022670"/>
    </source>
</evidence>
<keyword evidence="2" id="KW-0645">Protease</keyword>
<comment type="similarity">
    <text evidence="1">Belongs to the peptidase C48 family.</text>
</comment>
<name>A0A8H5M5I8_9AGAR</name>
<evidence type="ECO:0000256" key="1">
    <source>
        <dbReference type="ARBA" id="ARBA00005234"/>
    </source>
</evidence>
<dbReference type="GO" id="GO:0008234">
    <property type="term" value="F:cysteine-type peptidase activity"/>
    <property type="evidence" value="ECO:0007669"/>
    <property type="project" value="InterPro"/>
</dbReference>
<dbReference type="InterPro" id="IPR038765">
    <property type="entry name" value="Papain-like_cys_pep_sf"/>
</dbReference>
<evidence type="ECO:0000313" key="7">
    <source>
        <dbReference type="Proteomes" id="UP000518752"/>
    </source>
</evidence>
<reference evidence="6 7" key="1">
    <citation type="journal article" date="2020" name="ISME J.">
        <title>Uncovering the hidden diversity of litter-decomposition mechanisms in mushroom-forming fungi.</title>
        <authorList>
            <person name="Floudas D."/>
            <person name="Bentzer J."/>
            <person name="Ahren D."/>
            <person name="Johansson T."/>
            <person name="Persson P."/>
            <person name="Tunlid A."/>
        </authorList>
    </citation>
    <scope>NUCLEOTIDE SEQUENCE [LARGE SCALE GENOMIC DNA]</scope>
    <source>
        <strain evidence="6 7">CBS 406.79</strain>
    </source>
</reference>
<feature type="domain" description="Ubiquitin-like protease family profile" evidence="5">
    <location>
        <begin position="147"/>
        <end position="337"/>
    </location>
</feature>
<dbReference type="GO" id="GO:0006508">
    <property type="term" value="P:proteolysis"/>
    <property type="evidence" value="ECO:0007669"/>
    <property type="project" value="UniProtKB-KW"/>
</dbReference>
<sequence>MGYNSKGDNGDKGIVPIIIRRVRLNPPEPHLRELVECTPFSAACSCNSQYVMQLASLVETMKMYLHNLNISDLFVAGTLSNYQQLVGRYFQFSLSVQSNDSRLYAEFDAHIKRLQGLCRLLRQSQDLESKFVPCTRRHRPLQSDSQALVVFGNLRLLLDSVQGKIISMELEWHLFLDYYPQKAEDMLRALMTEANYRCLEAKTGTLTPDDANRVVKACRKVVRDLGLSNWDSVFIPINEDLNHWYLAHIDFRFKRIDIYDSLEERCLSNRQKPVPQRKNTQLMLVLMWLTEVLGRLRGDQVKFSPGGCSSTGWAFDPHSVPNSYDCGIHTLWHLQHVLEYRQIQMDKTSVSDSLRFTSDMVGKRMRLAQEILRDFHMHYPCPVCRQTFSRPQDQRAHLSLRRDDKHRHYLRRQTDQIRSRFVDAVQSLSNPTLPPESRKPLAPSTPFPKPFDPDAYQEPLSLDCMDVDVDKETEFQPGNLILEEDSLVDIERLDDSAFGAALDKAADALGKMEQNDSEDFNFLPDPVAHLDSPNDGKNHEQSSASSAREPTPTPIDLVREDAYDGSDCIWEWHPTAGRVLRTEPGIHERWKSLFVENGSETAESYRPFNSRLEWEVTLMRLFCVHA</sequence>
<protein>
    <recommendedName>
        <fullName evidence="5">Ubiquitin-like protease family profile domain-containing protein</fullName>
    </recommendedName>
</protein>
<feature type="region of interest" description="Disordered" evidence="4">
    <location>
        <begin position="428"/>
        <end position="452"/>
    </location>
</feature>
<evidence type="ECO:0000256" key="3">
    <source>
        <dbReference type="ARBA" id="ARBA00022801"/>
    </source>
</evidence>
<evidence type="ECO:0000256" key="4">
    <source>
        <dbReference type="SAM" id="MobiDB-lite"/>
    </source>
</evidence>
<dbReference type="OrthoDB" id="3052212at2759"/>
<dbReference type="Pfam" id="PF02902">
    <property type="entry name" value="Peptidase_C48"/>
    <property type="match status" value="1"/>
</dbReference>
<keyword evidence="3" id="KW-0378">Hydrolase</keyword>
<dbReference type="GO" id="GO:0019783">
    <property type="term" value="F:ubiquitin-like protein peptidase activity"/>
    <property type="evidence" value="ECO:0007669"/>
    <property type="project" value="UniProtKB-ARBA"/>
</dbReference>
<comment type="caution">
    <text evidence="6">The sequence shown here is derived from an EMBL/GenBank/DDBJ whole genome shotgun (WGS) entry which is preliminary data.</text>
</comment>
<organism evidence="6 7">
    <name type="scientific">Collybiopsis confluens</name>
    <dbReference type="NCBI Taxonomy" id="2823264"/>
    <lineage>
        <taxon>Eukaryota</taxon>
        <taxon>Fungi</taxon>
        <taxon>Dikarya</taxon>
        <taxon>Basidiomycota</taxon>
        <taxon>Agaricomycotina</taxon>
        <taxon>Agaricomycetes</taxon>
        <taxon>Agaricomycetidae</taxon>
        <taxon>Agaricales</taxon>
        <taxon>Marasmiineae</taxon>
        <taxon>Omphalotaceae</taxon>
        <taxon>Collybiopsis</taxon>
    </lineage>
</organism>
<dbReference type="PROSITE" id="PS50600">
    <property type="entry name" value="ULP_PROTEASE"/>
    <property type="match status" value="1"/>
</dbReference>
<evidence type="ECO:0000313" key="6">
    <source>
        <dbReference type="EMBL" id="KAF5381474.1"/>
    </source>
</evidence>
<dbReference type="Proteomes" id="UP000518752">
    <property type="component" value="Unassembled WGS sequence"/>
</dbReference>
<proteinExistence type="inferred from homology"/>
<dbReference type="SUPFAM" id="SSF54001">
    <property type="entry name" value="Cysteine proteinases"/>
    <property type="match status" value="1"/>
</dbReference>
<dbReference type="InterPro" id="IPR003653">
    <property type="entry name" value="Peptidase_C48_C"/>
</dbReference>
<accession>A0A8H5M5I8</accession>
<gene>
    <name evidence="6" type="ORF">D9757_008185</name>
</gene>
<feature type="region of interest" description="Disordered" evidence="4">
    <location>
        <begin position="516"/>
        <end position="558"/>
    </location>
</feature>
<dbReference type="Gene3D" id="3.40.395.10">
    <property type="entry name" value="Adenoviral Proteinase, Chain A"/>
    <property type="match status" value="1"/>
</dbReference>
<dbReference type="AlphaFoldDB" id="A0A8H5M5I8"/>
<dbReference type="EMBL" id="JAACJN010000057">
    <property type="protein sequence ID" value="KAF5381474.1"/>
    <property type="molecule type" value="Genomic_DNA"/>
</dbReference>
<keyword evidence="7" id="KW-1185">Reference proteome</keyword>